<name>A8P0U7_COPC7</name>
<accession>A8P0U7</accession>
<gene>
    <name evidence="1" type="ORF">CC1G_09520</name>
</gene>
<comment type="caution">
    <text evidence="1">The sequence shown here is derived from an EMBL/GenBank/DDBJ whole genome shotgun (WGS) entry which is preliminary data.</text>
</comment>
<sequence>MSISSHLPILNFIKYPEEVKPFGHPKERQIDRKILIDISPDREDYLRRRSIEELRDDLKIRPDYDEEQSNWLYQRVGGSPRSDTTKINDCDSTEGHQLKANSTTRLLNFDDTILSSRESSRRLSAFWIRNRCSVSLESLNFSDVDTLVSPRPLGPTHILVAYESRCTGFRPRVCEMPINDLLFVLNTPNLGPRRSDDGLELPPLPKRMQDELPRVVMPVPQLETLPELVIYLHNKNQAELFRRLVPVWIRDILHPMPSVVVQDLDVGPDSVGWSCIASFRLPWMKPGWKNQTRLAPGKPFSQRRTETVAAELAATARSLKQEQKAILTLVKLNALRENLQYVGYFVNELWVELDMTREVLLKAISYMSKVEPRMT</sequence>
<dbReference type="VEuPathDB" id="FungiDB:CC1G_09520"/>
<reference evidence="1 2" key="1">
    <citation type="journal article" date="2010" name="Proc. Natl. Acad. Sci. U.S.A.">
        <title>Insights into evolution of multicellular fungi from the assembled chromosomes of the mushroom Coprinopsis cinerea (Coprinus cinereus).</title>
        <authorList>
            <person name="Stajich J.E."/>
            <person name="Wilke S.K."/>
            <person name="Ahren D."/>
            <person name="Au C.H."/>
            <person name="Birren B.W."/>
            <person name="Borodovsky M."/>
            <person name="Burns C."/>
            <person name="Canback B."/>
            <person name="Casselton L.A."/>
            <person name="Cheng C.K."/>
            <person name="Deng J."/>
            <person name="Dietrich F.S."/>
            <person name="Fargo D.C."/>
            <person name="Farman M.L."/>
            <person name="Gathman A.C."/>
            <person name="Goldberg J."/>
            <person name="Guigo R."/>
            <person name="Hoegger P.J."/>
            <person name="Hooker J.B."/>
            <person name="Huggins A."/>
            <person name="James T.Y."/>
            <person name="Kamada T."/>
            <person name="Kilaru S."/>
            <person name="Kodira C."/>
            <person name="Kues U."/>
            <person name="Kupfer D."/>
            <person name="Kwan H.S."/>
            <person name="Lomsadze A."/>
            <person name="Li W."/>
            <person name="Lilly W.W."/>
            <person name="Ma L.J."/>
            <person name="Mackey A.J."/>
            <person name="Manning G."/>
            <person name="Martin F."/>
            <person name="Muraguchi H."/>
            <person name="Natvig D.O."/>
            <person name="Palmerini H."/>
            <person name="Ramesh M.A."/>
            <person name="Rehmeyer C.J."/>
            <person name="Roe B.A."/>
            <person name="Shenoy N."/>
            <person name="Stanke M."/>
            <person name="Ter-Hovhannisyan V."/>
            <person name="Tunlid A."/>
            <person name="Velagapudi R."/>
            <person name="Vision T.J."/>
            <person name="Zeng Q."/>
            <person name="Zolan M.E."/>
            <person name="Pukkila P.J."/>
        </authorList>
    </citation>
    <scope>NUCLEOTIDE SEQUENCE [LARGE SCALE GENOMIC DNA]</scope>
    <source>
        <strain evidence="2">Okayama-7 / 130 / ATCC MYA-4618 / FGSC 9003</strain>
    </source>
</reference>
<dbReference type="KEGG" id="cci:CC1G_09520"/>
<dbReference type="EMBL" id="AACS02000006">
    <property type="protein sequence ID" value="EAU83851.2"/>
    <property type="molecule type" value="Genomic_DNA"/>
</dbReference>
<dbReference type="HOGENOM" id="CLU_696507_0_0_1"/>
<protein>
    <submittedName>
        <fullName evidence="1">Uncharacterized protein</fullName>
    </submittedName>
</protein>
<evidence type="ECO:0000313" key="1">
    <source>
        <dbReference type="EMBL" id="EAU83851.2"/>
    </source>
</evidence>
<keyword evidence="2" id="KW-1185">Reference proteome</keyword>
<dbReference type="OMA" id="VIYLHTR"/>
<proteinExistence type="predicted"/>
<dbReference type="GeneID" id="6014534"/>
<dbReference type="Proteomes" id="UP000001861">
    <property type="component" value="Unassembled WGS sequence"/>
</dbReference>
<evidence type="ECO:0000313" key="2">
    <source>
        <dbReference type="Proteomes" id="UP000001861"/>
    </source>
</evidence>
<dbReference type="InParanoid" id="A8P0U7"/>
<dbReference type="eggNOG" id="ENOG502T0BW">
    <property type="taxonomic scope" value="Eukaryota"/>
</dbReference>
<organism evidence="1 2">
    <name type="scientific">Coprinopsis cinerea (strain Okayama-7 / 130 / ATCC MYA-4618 / FGSC 9003)</name>
    <name type="common">Inky cap fungus</name>
    <name type="synonym">Hormographiella aspergillata</name>
    <dbReference type="NCBI Taxonomy" id="240176"/>
    <lineage>
        <taxon>Eukaryota</taxon>
        <taxon>Fungi</taxon>
        <taxon>Dikarya</taxon>
        <taxon>Basidiomycota</taxon>
        <taxon>Agaricomycotina</taxon>
        <taxon>Agaricomycetes</taxon>
        <taxon>Agaricomycetidae</taxon>
        <taxon>Agaricales</taxon>
        <taxon>Agaricineae</taxon>
        <taxon>Psathyrellaceae</taxon>
        <taxon>Coprinopsis</taxon>
    </lineage>
</organism>
<dbReference type="AlphaFoldDB" id="A8P0U7"/>
<dbReference type="RefSeq" id="XP_001837969.2">
    <property type="nucleotide sequence ID" value="XM_001837917.2"/>
</dbReference>
<dbReference type="OrthoDB" id="2946666at2759"/>